<feature type="compositionally biased region" description="Polar residues" evidence="1">
    <location>
        <begin position="368"/>
        <end position="382"/>
    </location>
</feature>
<evidence type="ECO:0000256" key="1">
    <source>
        <dbReference type="SAM" id="MobiDB-lite"/>
    </source>
</evidence>
<dbReference type="EMBL" id="LR877152">
    <property type="protein sequence ID" value="CAD2217235.1"/>
    <property type="molecule type" value="Genomic_DNA"/>
</dbReference>
<feature type="region of interest" description="Disordered" evidence="1">
    <location>
        <begin position="165"/>
        <end position="209"/>
    </location>
</feature>
<dbReference type="Proteomes" id="UP000515908">
    <property type="component" value="Chromosome 08"/>
</dbReference>
<feature type="region of interest" description="Disordered" evidence="1">
    <location>
        <begin position="52"/>
        <end position="132"/>
    </location>
</feature>
<sequence length="493" mass="56086">MIIVLCSISTTWKKRFYKPSPLAPFPNNNNNSNVEVSLNPLKRGRKKIEITSPAVDVISNTNNNQNHKRIREEEDNQDSSPIPAEIAVSKQVTLHEKSTAHAREESDREEDSSEEDEDKDDKKENSFELDEETKQVKRALQVQLLQIFPNHLREKFTAFYDPHHEEENIKNENPTGQEEGKETHARRKLEHSEVSHRTVKSEEDDEEEEEDEAYRQLLLARQARLKEATRLTRLLSHLSEDALYVAGGWRRYHGEIQLRKLIGERGKRRKSSSHSPVGRQWLSTLSDAASHAPSKKNKKRGRHSSQKEDEQGGPSKRVVGDVFSRADPYYIVASTEHPPQERFSFALADEAQSSLEDRTDKDVLVTSLPSSRETSNLFSPEHSNASRSRRGRRRNISSAEESSNPPLQRTTPLIGVQHILSPADQQLYQRHTLSSGRLRHNCPEIFQTLTRHTRQLREALAGNTFDGESPVIHYAASATNNNGGNEEASRGGK</sequence>
<evidence type="ECO:0000313" key="3">
    <source>
        <dbReference type="Proteomes" id="UP000515908"/>
    </source>
</evidence>
<proteinExistence type="predicted"/>
<feature type="compositionally biased region" description="Acidic residues" evidence="1">
    <location>
        <begin position="107"/>
        <end position="119"/>
    </location>
</feature>
<feature type="compositionally biased region" description="Basic residues" evidence="1">
    <location>
        <begin position="293"/>
        <end position="304"/>
    </location>
</feature>
<feature type="region of interest" description="Disordered" evidence="1">
    <location>
        <begin position="368"/>
        <end position="410"/>
    </location>
</feature>
<gene>
    <name evidence="2" type="ORF">ADEAN_000471300</name>
</gene>
<feature type="compositionally biased region" description="Basic and acidic residues" evidence="1">
    <location>
        <begin position="190"/>
        <end position="201"/>
    </location>
</feature>
<reference evidence="2 3" key="1">
    <citation type="submission" date="2020-08" db="EMBL/GenBank/DDBJ databases">
        <authorList>
            <person name="Newling K."/>
            <person name="Davey J."/>
            <person name="Forrester S."/>
        </authorList>
    </citation>
    <scope>NUCLEOTIDE SEQUENCE [LARGE SCALE GENOMIC DNA]</scope>
    <source>
        <strain evidence="3">Crithidia deanei Carvalho (ATCC PRA-265)</strain>
    </source>
</reference>
<feature type="compositionally biased region" description="Polar residues" evidence="1">
    <location>
        <begin position="400"/>
        <end position="410"/>
    </location>
</feature>
<name>A0A7G2CCR7_9TRYP</name>
<evidence type="ECO:0000313" key="2">
    <source>
        <dbReference type="EMBL" id="CAD2217235.1"/>
    </source>
</evidence>
<accession>A0A7G2CCR7</accession>
<organism evidence="2 3">
    <name type="scientific">Angomonas deanei</name>
    <dbReference type="NCBI Taxonomy" id="59799"/>
    <lineage>
        <taxon>Eukaryota</taxon>
        <taxon>Discoba</taxon>
        <taxon>Euglenozoa</taxon>
        <taxon>Kinetoplastea</taxon>
        <taxon>Metakinetoplastina</taxon>
        <taxon>Trypanosomatida</taxon>
        <taxon>Trypanosomatidae</taxon>
        <taxon>Strigomonadinae</taxon>
        <taxon>Angomonas</taxon>
    </lineage>
</organism>
<protein>
    <submittedName>
        <fullName evidence="2">Uncharacterized protein</fullName>
    </submittedName>
</protein>
<feature type="region of interest" description="Disordered" evidence="1">
    <location>
        <begin position="264"/>
        <end position="319"/>
    </location>
</feature>
<dbReference type="AlphaFoldDB" id="A0A7G2CCR7"/>
<keyword evidence="3" id="KW-1185">Reference proteome</keyword>
<feature type="compositionally biased region" description="Basic and acidic residues" evidence="1">
    <location>
        <begin position="93"/>
        <end position="106"/>
    </location>
</feature>
<dbReference type="VEuPathDB" id="TriTrypDB:ADEAN_000471300"/>